<proteinExistence type="inferred from homology"/>
<dbReference type="PANTHER" id="PTHR47466">
    <property type="match status" value="1"/>
</dbReference>
<feature type="signal peptide" evidence="9">
    <location>
        <begin position="1"/>
        <end position="21"/>
    </location>
</feature>
<dbReference type="OrthoDB" id="6278496at2"/>
<keyword evidence="4 9" id="KW-0732">Signal</keyword>
<dbReference type="SUPFAM" id="SSF49299">
    <property type="entry name" value="PKD domain"/>
    <property type="match status" value="1"/>
</dbReference>
<keyword evidence="2" id="KW-0645">Protease</keyword>
<evidence type="ECO:0000256" key="3">
    <source>
        <dbReference type="ARBA" id="ARBA00022723"/>
    </source>
</evidence>
<evidence type="ECO:0000259" key="10">
    <source>
        <dbReference type="PROSITE" id="PS50093"/>
    </source>
</evidence>
<keyword evidence="5" id="KW-0378">Hydrolase</keyword>
<evidence type="ECO:0000256" key="7">
    <source>
        <dbReference type="ARBA" id="ARBA00023049"/>
    </source>
</evidence>
<dbReference type="KEGG" id="fek:C1H87_19725"/>
<feature type="domain" description="PKD" evidence="10">
    <location>
        <begin position="384"/>
        <end position="481"/>
    </location>
</feature>
<dbReference type="Gene3D" id="2.60.40.10">
    <property type="entry name" value="Immunoglobulins"/>
    <property type="match status" value="1"/>
</dbReference>
<dbReference type="InterPro" id="IPR000601">
    <property type="entry name" value="PKD_dom"/>
</dbReference>
<keyword evidence="7" id="KW-0482">Metalloprotease</keyword>
<name>A0A2K9PUU2_9FLAO</name>
<evidence type="ECO:0000256" key="4">
    <source>
        <dbReference type="ARBA" id="ARBA00022729"/>
    </source>
</evidence>
<gene>
    <name evidence="11" type="ORF">C1H87_19725</name>
</gene>
<dbReference type="SUPFAM" id="SSF55486">
    <property type="entry name" value="Metalloproteases ('zincins'), catalytic domain"/>
    <property type="match status" value="1"/>
</dbReference>
<feature type="chain" id="PRO_5014778702" description="PKD domain-containing protein" evidence="9">
    <location>
        <begin position="22"/>
        <end position="730"/>
    </location>
</feature>
<dbReference type="PROSITE" id="PS50093">
    <property type="entry name" value="PKD"/>
    <property type="match status" value="1"/>
</dbReference>
<dbReference type="RefSeq" id="WP_102757464.1">
    <property type="nucleotide sequence ID" value="NZ_CP025791.1"/>
</dbReference>
<evidence type="ECO:0000313" key="11">
    <source>
        <dbReference type="EMBL" id="AUP80819.1"/>
    </source>
</evidence>
<dbReference type="Pfam" id="PF05572">
    <property type="entry name" value="Peptidase_M43"/>
    <property type="match status" value="1"/>
</dbReference>
<sequence>MKIYHYLLVVFILFHFNNASGQTTEPISWSKNSGEKSNSTPPDFCGTDFFHKERMKDDINYKAKHVQTFKSLRKTYGQQKTSVNGVVQIPVVVHIMHVGEAVGTGTNISDEDVRRGIKNLNNYWRKVAGTIGFGEGVDMKIEFALAVQDENGNVTNGIDRVDMSGVPAYVSNGVNRRETGGIANYLPGGEVNSLKEYSIWNTRKYYNVWLINKIDNKNCSSGESFTAGYANYSAAHGRLYDGTVVLICTYLNDASYIWAHEMGHAFNLPHTFDNDDPDTGTCGDDNIIDTPKHIRTSSIRPSIYRDCGNTDANDCDLSFNQIINPDTGFRRNSGTHQDHMHNYMDYTGCASEFTGGQRQVALAALNNDRASFLTSEALTPPEIATVDFTAETTAVCIGSALTFTETSTGTPNSYTNEKYDDITFLWTFDNGTDTPYTSTDQNPSITFNNPGVYDVTLSVTNTHGTTRATKTDYVIVSPNTVTGMGTCVISSTNNGNNFRNGVTRISFNTLKNRTSTFIPNNALHDFVCSKGTKLEANKSYDLKIDYRARPGGRQFLEAWIDWDNSGSFDTSNTNGVNERVLADDIAESSKGQALVSVVPPATAVRNTILRMRVVSEYDKSPILCGNGRGQRADDYGIYVMDDVLSTNDFTKSDSRLRIAPNPVQDYLNISLDNVDEIKGYQVYDISGKKVMSNSKVTQKGIEVLNLSNGFYFLKIKTITGREFTGKFIKE</sequence>
<dbReference type="GO" id="GO:0006508">
    <property type="term" value="P:proteolysis"/>
    <property type="evidence" value="ECO:0007669"/>
    <property type="project" value="UniProtKB-KW"/>
</dbReference>
<evidence type="ECO:0000256" key="1">
    <source>
        <dbReference type="ARBA" id="ARBA00008721"/>
    </source>
</evidence>
<dbReference type="InterPro" id="IPR024079">
    <property type="entry name" value="MetalloPept_cat_dom_sf"/>
</dbReference>
<protein>
    <recommendedName>
        <fullName evidence="10">PKD domain-containing protein</fullName>
    </recommendedName>
</protein>
<keyword evidence="6" id="KW-0862">Zinc</keyword>
<evidence type="ECO:0000256" key="8">
    <source>
        <dbReference type="ARBA" id="ARBA00023157"/>
    </source>
</evidence>
<comment type="similarity">
    <text evidence="1">Belongs to the peptidase M43B family.</text>
</comment>
<dbReference type="Pfam" id="PF18962">
    <property type="entry name" value="Por_Secre_tail"/>
    <property type="match status" value="1"/>
</dbReference>
<dbReference type="InterPro" id="IPR013783">
    <property type="entry name" value="Ig-like_fold"/>
</dbReference>
<dbReference type="InterPro" id="IPR045474">
    <property type="entry name" value="GEVED"/>
</dbReference>
<evidence type="ECO:0000256" key="2">
    <source>
        <dbReference type="ARBA" id="ARBA00022670"/>
    </source>
</evidence>
<keyword evidence="8" id="KW-1015">Disulfide bond</keyword>
<dbReference type="InterPro" id="IPR035986">
    <property type="entry name" value="PKD_dom_sf"/>
</dbReference>
<dbReference type="GO" id="GO:0008237">
    <property type="term" value="F:metallopeptidase activity"/>
    <property type="evidence" value="ECO:0007669"/>
    <property type="project" value="UniProtKB-KW"/>
</dbReference>
<dbReference type="Gene3D" id="3.40.390.10">
    <property type="entry name" value="Collagenase (Catalytic Domain)"/>
    <property type="match status" value="1"/>
</dbReference>
<dbReference type="InterPro" id="IPR026444">
    <property type="entry name" value="Secre_tail"/>
</dbReference>
<dbReference type="Pfam" id="PF20009">
    <property type="entry name" value="GEVED"/>
    <property type="match status" value="1"/>
</dbReference>
<keyword evidence="3" id="KW-0479">Metal-binding</keyword>
<dbReference type="Pfam" id="PF18911">
    <property type="entry name" value="PKD_4"/>
    <property type="match status" value="1"/>
</dbReference>
<dbReference type="Proteomes" id="UP000235826">
    <property type="component" value="Chromosome"/>
</dbReference>
<dbReference type="NCBIfam" id="TIGR04183">
    <property type="entry name" value="Por_Secre_tail"/>
    <property type="match status" value="1"/>
</dbReference>
<dbReference type="AlphaFoldDB" id="A0A2K9PUU2"/>
<dbReference type="InterPro" id="IPR008754">
    <property type="entry name" value="Peptidase_M43"/>
</dbReference>
<dbReference type="GO" id="GO:0046872">
    <property type="term" value="F:metal ion binding"/>
    <property type="evidence" value="ECO:0007669"/>
    <property type="project" value="UniProtKB-KW"/>
</dbReference>
<dbReference type="EMBL" id="CP025791">
    <property type="protein sequence ID" value="AUP80819.1"/>
    <property type="molecule type" value="Genomic_DNA"/>
</dbReference>
<evidence type="ECO:0000256" key="5">
    <source>
        <dbReference type="ARBA" id="ARBA00022801"/>
    </source>
</evidence>
<evidence type="ECO:0000256" key="9">
    <source>
        <dbReference type="SAM" id="SignalP"/>
    </source>
</evidence>
<dbReference type="PANTHER" id="PTHR47466:SF1">
    <property type="entry name" value="METALLOPROTEASE MEP1 (AFU_ORTHOLOGUE AFUA_1G07730)-RELATED"/>
    <property type="match status" value="1"/>
</dbReference>
<evidence type="ECO:0000256" key="6">
    <source>
        <dbReference type="ARBA" id="ARBA00022833"/>
    </source>
</evidence>
<organism evidence="11 12">
    <name type="scientific">Flavivirga eckloniae</name>
    <dbReference type="NCBI Taxonomy" id="1803846"/>
    <lineage>
        <taxon>Bacteria</taxon>
        <taxon>Pseudomonadati</taxon>
        <taxon>Bacteroidota</taxon>
        <taxon>Flavobacteriia</taxon>
        <taxon>Flavobacteriales</taxon>
        <taxon>Flavobacteriaceae</taxon>
        <taxon>Flavivirga</taxon>
    </lineage>
</organism>
<keyword evidence="12" id="KW-1185">Reference proteome</keyword>
<evidence type="ECO:0000313" key="12">
    <source>
        <dbReference type="Proteomes" id="UP000235826"/>
    </source>
</evidence>
<dbReference type="CDD" id="cd00146">
    <property type="entry name" value="PKD"/>
    <property type="match status" value="1"/>
</dbReference>
<accession>A0A2K9PUU2</accession>
<reference evidence="11 12" key="1">
    <citation type="submission" date="2018-01" db="EMBL/GenBank/DDBJ databases">
        <title>Complete genome sequence of Flavivirga eckloniae ECD14 isolated from seaweed Ecklonia cava.</title>
        <authorList>
            <person name="Lee J.H."/>
            <person name="Baik K.S."/>
            <person name="Seong C.N."/>
        </authorList>
    </citation>
    <scope>NUCLEOTIDE SEQUENCE [LARGE SCALE GENOMIC DNA]</scope>
    <source>
        <strain evidence="11 12">ECD14</strain>
    </source>
</reference>